<dbReference type="EMBL" id="BART01008721">
    <property type="protein sequence ID" value="GAG57173.1"/>
    <property type="molecule type" value="Genomic_DNA"/>
</dbReference>
<accession>X0Z9U8</accession>
<protein>
    <submittedName>
        <fullName evidence="1">Uncharacterized protein</fullName>
    </submittedName>
</protein>
<feature type="non-terminal residue" evidence="1">
    <location>
        <position position="45"/>
    </location>
</feature>
<comment type="caution">
    <text evidence="1">The sequence shown here is derived from an EMBL/GenBank/DDBJ whole genome shotgun (WGS) entry which is preliminary data.</text>
</comment>
<name>X0Z9U8_9ZZZZ</name>
<sequence>MVGLMLISYISTGQITLLDQLLLSTAKGEIGGLAFTAGGPFGIYV</sequence>
<proteinExistence type="predicted"/>
<reference evidence="1" key="1">
    <citation type="journal article" date="2014" name="Front. Microbiol.">
        <title>High frequency of phylogenetically diverse reductive dehalogenase-homologous genes in deep subseafloor sedimentary metagenomes.</title>
        <authorList>
            <person name="Kawai M."/>
            <person name="Futagami T."/>
            <person name="Toyoda A."/>
            <person name="Takaki Y."/>
            <person name="Nishi S."/>
            <person name="Hori S."/>
            <person name="Arai W."/>
            <person name="Tsubouchi T."/>
            <person name="Morono Y."/>
            <person name="Uchiyama I."/>
            <person name="Ito T."/>
            <person name="Fujiyama A."/>
            <person name="Inagaki F."/>
            <person name="Takami H."/>
        </authorList>
    </citation>
    <scope>NUCLEOTIDE SEQUENCE</scope>
    <source>
        <strain evidence="1">Expedition CK06-06</strain>
    </source>
</reference>
<dbReference type="AlphaFoldDB" id="X0Z9U8"/>
<gene>
    <name evidence="1" type="ORF">S01H4_19542</name>
</gene>
<organism evidence="1">
    <name type="scientific">marine sediment metagenome</name>
    <dbReference type="NCBI Taxonomy" id="412755"/>
    <lineage>
        <taxon>unclassified sequences</taxon>
        <taxon>metagenomes</taxon>
        <taxon>ecological metagenomes</taxon>
    </lineage>
</organism>
<evidence type="ECO:0000313" key="1">
    <source>
        <dbReference type="EMBL" id="GAG57173.1"/>
    </source>
</evidence>